<organism evidence="1 2">
    <name type="scientific">Teladorsagia circumcincta</name>
    <name type="common">Brown stomach worm</name>
    <name type="synonym">Ostertagia circumcincta</name>
    <dbReference type="NCBI Taxonomy" id="45464"/>
    <lineage>
        <taxon>Eukaryota</taxon>
        <taxon>Metazoa</taxon>
        <taxon>Ecdysozoa</taxon>
        <taxon>Nematoda</taxon>
        <taxon>Chromadorea</taxon>
        <taxon>Rhabditida</taxon>
        <taxon>Rhabditina</taxon>
        <taxon>Rhabditomorpha</taxon>
        <taxon>Strongyloidea</taxon>
        <taxon>Trichostrongylidae</taxon>
        <taxon>Teladorsagia</taxon>
    </lineage>
</organism>
<feature type="non-terminal residue" evidence="1">
    <location>
        <position position="1"/>
    </location>
</feature>
<dbReference type="AlphaFoldDB" id="A0A2G9T7R9"/>
<evidence type="ECO:0000313" key="1">
    <source>
        <dbReference type="EMBL" id="PIO53996.1"/>
    </source>
</evidence>
<gene>
    <name evidence="1" type="ORF">TELCIR_24650</name>
</gene>
<keyword evidence="2" id="KW-1185">Reference proteome</keyword>
<evidence type="ECO:0000313" key="2">
    <source>
        <dbReference type="Proteomes" id="UP000230423"/>
    </source>
</evidence>
<reference evidence="1 2" key="1">
    <citation type="submission" date="2015-09" db="EMBL/GenBank/DDBJ databases">
        <title>Draft genome of the parasitic nematode Teladorsagia circumcincta isolate WARC Sus (inbred).</title>
        <authorList>
            <person name="Mitreva M."/>
        </authorList>
    </citation>
    <scope>NUCLEOTIDE SEQUENCE [LARGE SCALE GENOMIC DNA]</scope>
    <source>
        <strain evidence="1 2">S</strain>
    </source>
</reference>
<feature type="non-terminal residue" evidence="1">
    <location>
        <position position="72"/>
    </location>
</feature>
<dbReference type="OrthoDB" id="5850423at2759"/>
<name>A0A2G9T7R9_TELCI</name>
<accession>A0A2G9T7R9</accession>
<protein>
    <submittedName>
        <fullName evidence="1">Uncharacterized protein</fullName>
    </submittedName>
</protein>
<proteinExistence type="predicted"/>
<dbReference type="EMBL" id="KZ403123">
    <property type="protein sequence ID" value="PIO53996.1"/>
    <property type="molecule type" value="Genomic_DNA"/>
</dbReference>
<dbReference type="Proteomes" id="UP000230423">
    <property type="component" value="Unassembled WGS sequence"/>
</dbReference>
<sequence>PTESINNPFAVQAPVSPVGIPPPYLRVKRAGCLPHPQCMLAPRRARRNIESQYCEPCSGGYYGRKKREAERD</sequence>